<evidence type="ECO:0000259" key="2">
    <source>
        <dbReference type="Pfam" id="PF00583"/>
    </source>
</evidence>
<dbReference type="InterPro" id="IPR016181">
    <property type="entry name" value="Acyl_CoA_acyltransferase"/>
</dbReference>
<protein>
    <recommendedName>
        <fullName evidence="2">N-acetyltransferase domain-containing protein</fullName>
    </recommendedName>
</protein>
<dbReference type="SUPFAM" id="SSF55729">
    <property type="entry name" value="Acyl-CoA N-acyltransferases (Nat)"/>
    <property type="match status" value="1"/>
</dbReference>
<proteinExistence type="predicted"/>
<dbReference type="Pfam" id="PF00583">
    <property type="entry name" value="Acetyltransf_1"/>
    <property type="match status" value="1"/>
</dbReference>
<evidence type="ECO:0000313" key="3">
    <source>
        <dbReference type="EMBL" id="QHT11533.1"/>
    </source>
</evidence>
<feature type="region of interest" description="Disordered" evidence="1">
    <location>
        <begin position="192"/>
        <end position="230"/>
    </location>
</feature>
<dbReference type="AlphaFoldDB" id="A0A6C0D504"/>
<dbReference type="EMBL" id="MN739535">
    <property type="protein sequence ID" value="QHT11533.1"/>
    <property type="molecule type" value="Genomic_DNA"/>
</dbReference>
<dbReference type="InterPro" id="IPR000182">
    <property type="entry name" value="GNAT_dom"/>
</dbReference>
<evidence type="ECO:0000256" key="1">
    <source>
        <dbReference type="SAM" id="MobiDB-lite"/>
    </source>
</evidence>
<dbReference type="Gene3D" id="3.40.630.30">
    <property type="match status" value="1"/>
</dbReference>
<accession>A0A6C0D504</accession>
<feature type="compositionally biased region" description="Basic residues" evidence="1">
    <location>
        <begin position="195"/>
        <end position="230"/>
    </location>
</feature>
<dbReference type="GO" id="GO:0016747">
    <property type="term" value="F:acyltransferase activity, transferring groups other than amino-acyl groups"/>
    <property type="evidence" value="ECO:0007669"/>
    <property type="project" value="InterPro"/>
</dbReference>
<sequence length="230" mass="26978">MEELNFTITSEQVVVKDRSKHPDWYKFEMKYNPNPNKKKFNLIAALSISVNTDVQLIDCETQNEKTKVPYTFHIHEVNTEEPYRGKGYATLLLIYGMSYVKTKWPSIEIFTLDDETSRNNNTQDNIYNKLGFDILDMESKDNCRLDTTKPTGIKKILDLNSQKTPIDFWVNSICLPRINEIQEKAKLPVIASKGGKIKKAKKQRHKKTRKQGNKRSRKHSRKYSRKYSRK</sequence>
<feature type="domain" description="N-acetyltransferase" evidence="2">
    <location>
        <begin position="53"/>
        <end position="132"/>
    </location>
</feature>
<name>A0A6C0D504_9ZZZZ</name>
<organism evidence="3">
    <name type="scientific">viral metagenome</name>
    <dbReference type="NCBI Taxonomy" id="1070528"/>
    <lineage>
        <taxon>unclassified sequences</taxon>
        <taxon>metagenomes</taxon>
        <taxon>organismal metagenomes</taxon>
    </lineage>
</organism>
<reference evidence="3" key="1">
    <citation type="journal article" date="2020" name="Nature">
        <title>Giant virus diversity and host interactions through global metagenomics.</title>
        <authorList>
            <person name="Schulz F."/>
            <person name="Roux S."/>
            <person name="Paez-Espino D."/>
            <person name="Jungbluth S."/>
            <person name="Walsh D.A."/>
            <person name="Denef V.J."/>
            <person name="McMahon K.D."/>
            <person name="Konstantinidis K.T."/>
            <person name="Eloe-Fadrosh E.A."/>
            <person name="Kyrpides N.C."/>
            <person name="Woyke T."/>
        </authorList>
    </citation>
    <scope>NUCLEOTIDE SEQUENCE</scope>
    <source>
        <strain evidence="3">GVMAG-M-3300023174-116</strain>
    </source>
</reference>